<reference evidence="10" key="1">
    <citation type="submission" date="2022-07" db="EMBL/GenBank/DDBJ databases">
        <title>Phylogenomic reconstructions and comparative analyses of Kickxellomycotina fungi.</title>
        <authorList>
            <person name="Reynolds N.K."/>
            <person name="Stajich J.E."/>
            <person name="Barry K."/>
            <person name="Grigoriev I.V."/>
            <person name="Crous P."/>
            <person name="Smith M.E."/>
        </authorList>
    </citation>
    <scope>NUCLEOTIDE SEQUENCE</scope>
    <source>
        <strain evidence="10">NBRC 100468</strain>
    </source>
</reference>
<dbReference type="EC" id="2.1.1.314" evidence="4"/>
<feature type="domain" description="Tetrapyrrole methylase" evidence="9">
    <location>
        <begin position="1"/>
        <end position="69"/>
    </location>
</feature>
<evidence type="ECO:0000259" key="9">
    <source>
        <dbReference type="Pfam" id="PF00590"/>
    </source>
</evidence>
<dbReference type="SUPFAM" id="SSF53790">
    <property type="entry name" value="Tetrapyrrole methylase"/>
    <property type="match status" value="1"/>
</dbReference>
<keyword evidence="5 10" id="KW-0489">Methyltransferase</keyword>
<keyword evidence="11" id="KW-1185">Reference proteome</keyword>
<gene>
    <name evidence="10" type="primary">DPH5</name>
    <name evidence="10" type="ORF">H4219_004073</name>
</gene>
<evidence type="ECO:0000256" key="8">
    <source>
        <dbReference type="ARBA" id="ARBA00048752"/>
    </source>
</evidence>
<dbReference type="EMBL" id="JANBPU010000124">
    <property type="protein sequence ID" value="KAJ1915913.1"/>
    <property type="molecule type" value="Genomic_DNA"/>
</dbReference>
<dbReference type="GO" id="GO:0032259">
    <property type="term" value="P:methylation"/>
    <property type="evidence" value="ECO:0007669"/>
    <property type="project" value="UniProtKB-KW"/>
</dbReference>
<keyword evidence="7" id="KW-0949">S-adenosyl-L-methionine</keyword>
<accession>A0A9W7ZYJ4</accession>
<evidence type="ECO:0000256" key="5">
    <source>
        <dbReference type="ARBA" id="ARBA00022603"/>
    </source>
</evidence>
<dbReference type="InterPro" id="IPR035996">
    <property type="entry name" value="4pyrrol_Methylase_sf"/>
</dbReference>
<evidence type="ECO:0000313" key="10">
    <source>
        <dbReference type="EMBL" id="KAJ1915913.1"/>
    </source>
</evidence>
<evidence type="ECO:0000256" key="7">
    <source>
        <dbReference type="ARBA" id="ARBA00022691"/>
    </source>
</evidence>
<evidence type="ECO:0000313" key="11">
    <source>
        <dbReference type="Proteomes" id="UP001150538"/>
    </source>
</evidence>
<organism evidence="10 11">
    <name type="scientific">Mycoemilia scoparia</name>
    <dbReference type="NCBI Taxonomy" id="417184"/>
    <lineage>
        <taxon>Eukaryota</taxon>
        <taxon>Fungi</taxon>
        <taxon>Fungi incertae sedis</taxon>
        <taxon>Zoopagomycota</taxon>
        <taxon>Kickxellomycotina</taxon>
        <taxon>Kickxellomycetes</taxon>
        <taxon>Kickxellales</taxon>
        <taxon>Kickxellaceae</taxon>
        <taxon>Mycoemilia</taxon>
    </lineage>
</organism>
<comment type="catalytic activity">
    <reaction evidence="8">
        <text>2-[(3S)-amino-3-carboxypropyl]-L-histidyl-[translation elongation factor 2] + 4 S-adenosyl-L-methionine = diphthine methyl ester-[translation elongation factor 2] + 4 S-adenosyl-L-homocysteine + 3 H(+)</text>
        <dbReference type="Rhea" id="RHEA:42652"/>
        <dbReference type="Rhea" id="RHEA-COMP:9749"/>
        <dbReference type="Rhea" id="RHEA-COMP:10173"/>
        <dbReference type="ChEBI" id="CHEBI:15378"/>
        <dbReference type="ChEBI" id="CHEBI:57856"/>
        <dbReference type="ChEBI" id="CHEBI:59789"/>
        <dbReference type="ChEBI" id="CHEBI:73995"/>
        <dbReference type="ChEBI" id="CHEBI:79005"/>
        <dbReference type="EC" id="2.1.1.314"/>
    </reaction>
</comment>
<evidence type="ECO:0000256" key="6">
    <source>
        <dbReference type="ARBA" id="ARBA00022679"/>
    </source>
</evidence>
<evidence type="ECO:0000256" key="3">
    <source>
        <dbReference type="ARBA" id="ARBA00006729"/>
    </source>
</evidence>
<dbReference type="InterPro" id="IPR004551">
    <property type="entry name" value="Dphthn_synthase"/>
</dbReference>
<dbReference type="Proteomes" id="UP001150538">
    <property type="component" value="Unassembled WGS sequence"/>
</dbReference>
<comment type="pathway">
    <text evidence="2">Protein modification; peptidyl-diphthamide biosynthesis.</text>
</comment>
<dbReference type="OrthoDB" id="2516at2759"/>
<dbReference type="GO" id="GO:0141133">
    <property type="term" value="F:diphthine methyl ester synthase activity"/>
    <property type="evidence" value="ECO:0007669"/>
    <property type="project" value="UniProtKB-EC"/>
</dbReference>
<dbReference type="InterPro" id="IPR014777">
    <property type="entry name" value="4pyrrole_Mease_sub1"/>
</dbReference>
<proteinExistence type="inferred from homology"/>
<dbReference type="Gene3D" id="3.30.950.10">
    <property type="entry name" value="Methyltransferase, Cobalt-precorrin-4 Transmethylase, Domain 2"/>
    <property type="match status" value="1"/>
</dbReference>
<dbReference type="InterPro" id="IPR000878">
    <property type="entry name" value="4pyrrol_Mease"/>
</dbReference>
<comment type="similarity">
    <text evidence="3">Belongs to the diphthine synthase family.</text>
</comment>
<name>A0A9W7ZYJ4_9FUNG</name>
<dbReference type="PANTHER" id="PTHR10882:SF0">
    <property type="entry name" value="DIPHTHINE METHYL ESTER SYNTHASE"/>
    <property type="match status" value="1"/>
</dbReference>
<sequence length="178" mass="19856">MLYIIGLGLSDEYDITLKGLQAIKSCKREKLYEKEIVTADREMVEQESDVILKDADKENVAFLVVGDPYSGRKIYEPPRYMSVNQAVEQLLEVEEKRNGKVSGPEALAVGVARIGSDDQVIKAGTLQQLLTADFGKPLHSLVLVGKRLHEIEAQVLRDNAVDVVELNRVLARDFGIQF</sequence>
<keyword evidence="6 10" id="KW-0808">Transferase</keyword>
<evidence type="ECO:0000256" key="1">
    <source>
        <dbReference type="ARBA" id="ARBA00004006"/>
    </source>
</evidence>
<dbReference type="AlphaFoldDB" id="A0A9W7ZYJ4"/>
<evidence type="ECO:0000256" key="4">
    <source>
        <dbReference type="ARBA" id="ARBA00011927"/>
    </source>
</evidence>
<dbReference type="InterPro" id="IPR014776">
    <property type="entry name" value="4pyrrole_Mease_sub2"/>
</dbReference>
<evidence type="ECO:0000256" key="2">
    <source>
        <dbReference type="ARBA" id="ARBA00005156"/>
    </source>
</evidence>
<dbReference type="Pfam" id="PF00590">
    <property type="entry name" value="TP_methylase"/>
    <property type="match status" value="1"/>
</dbReference>
<comment type="function">
    <text evidence="1">S-adenosyl-L-methionine-dependent methyltransferase that catalyzes four methylations of the modified target histidine residue in translation elongation factor 2 (EF-2), to form an intermediate called diphthine methyl ester. The four successive methylation reactions represent the second step of diphthamide biosynthesis.</text>
</comment>
<dbReference type="Gene3D" id="3.40.1010.10">
    <property type="entry name" value="Cobalt-precorrin-4 Transmethylase, Domain 1"/>
    <property type="match status" value="1"/>
</dbReference>
<dbReference type="GO" id="GO:0017183">
    <property type="term" value="P:protein histidyl modification to diphthamide"/>
    <property type="evidence" value="ECO:0007669"/>
    <property type="project" value="InterPro"/>
</dbReference>
<dbReference type="PANTHER" id="PTHR10882">
    <property type="entry name" value="DIPHTHINE SYNTHASE"/>
    <property type="match status" value="1"/>
</dbReference>
<protein>
    <recommendedName>
        <fullName evidence="4">diphthine methyl ester synthase</fullName>
        <ecNumber evidence="4">2.1.1.314</ecNumber>
    </recommendedName>
</protein>
<comment type="caution">
    <text evidence="10">The sequence shown here is derived from an EMBL/GenBank/DDBJ whole genome shotgun (WGS) entry which is preliminary data.</text>
</comment>